<dbReference type="Gene3D" id="1.10.1200.10">
    <property type="entry name" value="ACP-like"/>
    <property type="match status" value="2"/>
</dbReference>
<dbReference type="SMART" id="SM00825">
    <property type="entry name" value="PKS_KS"/>
    <property type="match status" value="1"/>
</dbReference>
<feature type="domain" description="Ketosynthase family 3 (KS3)" evidence="10">
    <location>
        <begin position="6"/>
        <end position="430"/>
    </location>
</feature>
<dbReference type="Pfam" id="PF22621">
    <property type="entry name" value="CurL-like_PKS_C"/>
    <property type="match status" value="1"/>
</dbReference>
<dbReference type="Pfam" id="PF00550">
    <property type="entry name" value="PP-binding"/>
    <property type="match status" value="2"/>
</dbReference>
<dbReference type="Gene3D" id="3.40.50.720">
    <property type="entry name" value="NAD(P)-binding Rossmann-like Domain"/>
    <property type="match status" value="1"/>
</dbReference>
<dbReference type="InterPro" id="IPR013968">
    <property type="entry name" value="PKS_KR"/>
</dbReference>
<dbReference type="InterPro" id="IPR006162">
    <property type="entry name" value="Ppantetheine_attach_site"/>
</dbReference>
<dbReference type="SUPFAM" id="SSF53901">
    <property type="entry name" value="Thiolase-like"/>
    <property type="match status" value="1"/>
</dbReference>
<dbReference type="InterPro" id="IPR014031">
    <property type="entry name" value="Ketoacyl_synth_C"/>
</dbReference>
<dbReference type="InterPro" id="IPR020841">
    <property type="entry name" value="PKS_Beta-ketoAc_synthase_dom"/>
</dbReference>
<dbReference type="Pfam" id="PF08659">
    <property type="entry name" value="KR"/>
    <property type="match status" value="1"/>
</dbReference>
<dbReference type="SMART" id="SM00822">
    <property type="entry name" value="PKS_KR"/>
    <property type="match status" value="1"/>
</dbReference>
<proteinExistence type="inferred from homology"/>
<dbReference type="InterPro" id="IPR001227">
    <property type="entry name" value="Ac_transferase_dom_sf"/>
</dbReference>
<evidence type="ECO:0000256" key="4">
    <source>
        <dbReference type="ARBA" id="ARBA00022553"/>
    </source>
</evidence>
<dbReference type="CDD" id="cd19531">
    <property type="entry name" value="LCL_NRPS-like"/>
    <property type="match status" value="2"/>
</dbReference>
<dbReference type="PROSITE" id="PS00606">
    <property type="entry name" value="KS3_1"/>
    <property type="match status" value="1"/>
</dbReference>
<dbReference type="InterPro" id="IPR016039">
    <property type="entry name" value="Thiolase-like"/>
</dbReference>
<dbReference type="PROSITE" id="PS00455">
    <property type="entry name" value="AMP_BINDING"/>
    <property type="match status" value="1"/>
</dbReference>
<keyword evidence="5" id="KW-0808">Transferase</keyword>
<evidence type="ECO:0000313" key="12">
    <source>
        <dbReference type="Proteomes" id="UP000634529"/>
    </source>
</evidence>
<dbReference type="SUPFAM" id="SSF47336">
    <property type="entry name" value="ACP-like"/>
    <property type="match status" value="2"/>
</dbReference>
<feature type="domain" description="Carrier" evidence="9">
    <location>
        <begin position="1431"/>
        <end position="1506"/>
    </location>
</feature>
<dbReference type="RefSeq" id="WP_192023397.1">
    <property type="nucleotide sequence ID" value="NZ_JACYTN010000001.1"/>
</dbReference>
<comment type="cofactor">
    <cofactor evidence="1">
        <name>pantetheine 4'-phosphate</name>
        <dbReference type="ChEBI" id="CHEBI:47942"/>
    </cofactor>
</comment>
<dbReference type="PROSITE" id="PS52004">
    <property type="entry name" value="KS3_2"/>
    <property type="match status" value="1"/>
</dbReference>
<dbReference type="NCBIfam" id="TIGR01733">
    <property type="entry name" value="AA-adenyl-dom"/>
    <property type="match status" value="1"/>
</dbReference>
<name>A0ABR9ATB3_9BACL</name>
<dbReference type="Gene3D" id="3.30.70.3290">
    <property type="match status" value="1"/>
</dbReference>
<evidence type="ECO:0000256" key="5">
    <source>
        <dbReference type="ARBA" id="ARBA00022679"/>
    </source>
</evidence>
<evidence type="ECO:0000256" key="1">
    <source>
        <dbReference type="ARBA" id="ARBA00001957"/>
    </source>
</evidence>
<protein>
    <submittedName>
        <fullName evidence="11">Amino acid adenylation domain-containing protein</fullName>
    </submittedName>
</protein>
<dbReference type="Pfam" id="PF13193">
    <property type="entry name" value="AMP-binding_C"/>
    <property type="match status" value="1"/>
</dbReference>
<dbReference type="SMART" id="SM00827">
    <property type="entry name" value="PKS_AT"/>
    <property type="match status" value="1"/>
</dbReference>
<organism evidence="11 12">
    <name type="scientific">Paenibacillus arenosi</name>
    <dbReference type="NCBI Taxonomy" id="2774142"/>
    <lineage>
        <taxon>Bacteria</taxon>
        <taxon>Bacillati</taxon>
        <taxon>Bacillota</taxon>
        <taxon>Bacilli</taxon>
        <taxon>Bacillales</taxon>
        <taxon>Paenibacillaceae</taxon>
        <taxon>Paenibacillus</taxon>
    </lineage>
</organism>
<keyword evidence="4" id="KW-0597">Phosphoprotein</keyword>
<dbReference type="Pfam" id="PF00668">
    <property type="entry name" value="Condensation"/>
    <property type="match status" value="2"/>
</dbReference>
<dbReference type="InterPro" id="IPR000873">
    <property type="entry name" value="AMP-dep_synth/lig_dom"/>
</dbReference>
<dbReference type="CDD" id="cd08953">
    <property type="entry name" value="KR_2_SDR_x"/>
    <property type="match status" value="1"/>
</dbReference>
<dbReference type="Gene3D" id="3.40.366.10">
    <property type="entry name" value="Malonyl-Coenzyme A Acyl Carrier Protein, domain 2"/>
    <property type="match status" value="1"/>
</dbReference>
<dbReference type="EMBL" id="JACYTN010000001">
    <property type="protein sequence ID" value="MBD8496924.1"/>
    <property type="molecule type" value="Genomic_DNA"/>
</dbReference>
<dbReference type="Gene3D" id="3.30.70.250">
    <property type="entry name" value="Malonyl-CoA ACP transacylase, ACP-binding"/>
    <property type="match status" value="1"/>
</dbReference>
<reference evidence="11 12" key="1">
    <citation type="submission" date="2020-09" db="EMBL/GenBank/DDBJ databases">
        <title>Paenibacillus sp. CAU 1523 isolated from sand of Haeundae Beach.</title>
        <authorList>
            <person name="Kim W."/>
        </authorList>
    </citation>
    <scope>NUCLEOTIDE SEQUENCE [LARGE SCALE GENOMIC DNA]</scope>
    <source>
        <strain evidence="11 12">CAU 1523</strain>
    </source>
</reference>
<dbReference type="Pfam" id="PF00698">
    <property type="entry name" value="Acyl_transf_1"/>
    <property type="match status" value="1"/>
</dbReference>
<dbReference type="InterPro" id="IPR025110">
    <property type="entry name" value="AMP-bd_C"/>
</dbReference>
<dbReference type="InterPro" id="IPR057326">
    <property type="entry name" value="KR_dom"/>
</dbReference>
<evidence type="ECO:0000256" key="2">
    <source>
        <dbReference type="ARBA" id="ARBA00006432"/>
    </source>
</evidence>
<dbReference type="Gene3D" id="3.30.559.10">
    <property type="entry name" value="Chloramphenicol acetyltransferase-like domain"/>
    <property type="match status" value="2"/>
</dbReference>
<dbReference type="InterPro" id="IPR018201">
    <property type="entry name" value="Ketoacyl_synth_AS"/>
</dbReference>
<dbReference type="InterPro" id="IPR014030">
    <property type="entry name" value="Ketoacyl_synth_N"/>
</dbReference>
<evidence type="ECO:0000313" key="11">
    <source>
        <dbReference type="EMBL" id="MBD8496924.1"/>
    </source>
</evidence>
<dbReference type="InterPro" id="IPR045851">
    <property type="entry name" value="AMP-bd_C_sf"/>
</dbReference>
<dbReference type="CDD" id="cd00833">
    <property type="entry name" value="PKS"/>
    <property type="match status" value="1"/>
</dbReference>
<dbReference type="PANTHER" id="PTHR43775">
    <property type="entry name" value="FATTY ACID SYNTHASE"/>
    <property type="match status" value="1"/>
</dbReference>
<dbReference type="SUPFAM" id="SSF55048">
    <property type="entry name" value="Probable ACP-binding domain of malonyl-CoA ACP transacylase"/>
    <property type="match status" value="1"/>
</dbReference>
<keyword evidence="7" id="KW-0511">Multifunctional enzyme</keyword>
<sequence>MSHTNGLEIAVIGMACRFPGARNIDEYWHNLSNGVESISFFTEEELKEAGVDPELLRNPNYVKAKGYIEDIEYFDAAFFQFSAREAEIMDPQIRVLQECAWEALEHSGYTPHRYEGDIGLYAGASTNFNWEPLASYTDSSLSSEGFEAGTLAFKDALSTLISYKLNLRGPSLSLYSACSTSLSSIHQACRGLLLGECSIALAGGVSVSYPKKHGYLYQEGMIESPDGHCRSFDAKAEGSVFGDGAGIVVLKRLEDAIADGDTIHAVVKASAMNNDGSRKVGYTAPSVEGQAEVVRKALHLAEVEHESITYIEAHGSGTSMGDPIEIKALEKAYDITGKRVCAVGSVKSNVGHLDTASGVAGFIKTVLALKNKQIPPSLHFETPNPEIHFEVSPFYVNDRLADWKSSKYPLRAGVSSFGLGGTNIHVIIEEAPAMEATRPAGRSDKLLVLSARSEAALDQAASNLAAFLEHQSEIDIEDAAYTLQVGRDVYPYRRTVVCNSVEEAIASLKPRQDSQLKATYTKETVKQTVFMFSGQSAQYVQMGRGLYDTQPVFRQAMNDCFDLYRSLTGTVLKEILYPDSTLGAISPEEAQQRIQRTEISQPVLFVFEYSLAKLLMSWGIRPDAVIGYSFGEYAAACIAGVFSLKDALSLVVQRGKLMQSLPKGAMLSVPLAEKELLPLLEEGVSIAVVNDPSCIVSGSEEAIERFEQQMKQRKLLCMRLNSNHAAHSKWMEPVMDALECSLQPIRYGQAQVKYVSGMKGKAAQSEEIANHGYWVRQLAEPVRFSDGIAELCTHPSYVFIEVGPGRELSTMIRRHMDGTAHRVVDLIQPFGGKMSADRYLLRQLGKLWANGVAIDWKQYHDGDSRMRIPLPTYPFEKKYFWPDVKQTKRRQEKKQKSIHTRKSSTPEDWFYFPIWKQSALKYGNRTTTGTGSCNVVFMDEYGVGAELAEILRQAGSDVVQVWSGHAFKTVNSNEFILNLGDLEDYLRLFSMLKQSERTPNRIIHACSLCKQSDVQQWEALQVNGYYSLLHVAKAAAEIFVSTNLQLDVIANNIHEVSGNELLYPAHSTMLGPCKVIPQEYAEIRSRMIDIDIEELISSTKVIGQIATEVNMVDAEPVVSLRNGKRWVPCHEQVRLDRTGEDDTILRDEGVYVITGGTGGIALELAVYLARTKKANLALIHRSSFPERNTWEEWLDAHEPNDPTSIKIRKLLEVERHASGLMLERADVSNMEQMQTAVSRIEQKFRQIHGIIHAAGTLTSEAFSAVTDTGKEESESQFTAKIYGSLVLDKLFQGKSLDFCLLMSSISSVLGGLGHVAYCAANSFLDAYAFYQNRGEGKRWLSVNWDGWLVMKIEDGAWDEIWKETAMTPAEGVDAFERVLACISASQIVNSTADLQSRIDAWSSPKASSRSEEQEQSFKLTERPEMSVLYEVPRNETEQAIAKIFQHIVRIHEIGIHDDFLELGGDSLKAITVLSNIRQQFNTDIPLKQFFNNLTVERLAALILNKSDQDLIGKDEARVVPAAKQELYPLSTAQKRMYLLDQLNTGSTLYNTTILKKVGRSVSKQKLEQIFKALIERHESLRTSFMLQEDVPYQKVHDSVDFQLSSWNLSSAPDQAAQVMASFVEPFDLSHAPLLRVGYIDVGGDKNIVIIDIHHIITDLISMDVVQRDFSLLLEGIEPEPVTLQYKDYAVWQNSNSYKKRLQQQESYWLSKFSSKPPLLNLPTDYPRSKTKTYAGSNFCFEFNAEETRLLRQLGKANDSTIFMLLLTAFKALLFRLTGQMDMVVGVPVAGRNEKELEHILGLFVNTLPIRSELCGSKTFPQWLETIKTNVLEAFEHQDYPFEELVERIIVERDTSRNPLFDVMFNLLDRREDEELDEDYRTDQFYNLGCTSKFDLSMTVREAKHKLYVEIEYSTELFNESTIRAISSYYQHLLHAVVHNETIPINEVELVPEQMLRDLYDRRNCTALPYPAHATVCGLIDEQAFKYPDRAALICDGRELTYEEMRIQSNQLAHTLQLKGISQGSLVGLLLDHSIEAVIAILAVMKSGASYLPIDPEYPQERIRFLLEDSRTDLLLVSGRTLHTIDTDCRVLNVEDSQLYSHSATSLQAGATAVDTAYVIYTSGSTGLPKGVAISHQSLLNYINWAIHVYMDKEGAFSFPLYSSLSFDLTVTSLFAPLATGHPLIIYKDNEGNKEMVIQRMLEDDAVHVIKVTPTHLKLIKELGIQASNVRTFIVGGEALSTVLARDIYRLFDGKVAIYNEYGPTEATVGCMIHKFDVERDERLSVPIGNPAGNAKIYVLDSQLHLVPAAIPGEIYISGDGIAKHYLYRPELTQERFLPDPFEPGRVMYKTGDLARLLPDGSMEYLGRLDHQVKIRGFRIELDEITHALEAHPSVKEGIVVARESGSGEADDRYLCAYYVPLQREDDLTLLNHELKQDLARKLPAYLVPQVFVNVETLPVTPNGKLDLDRLPAPIRTGEQHFAAVETALEQKLLDIWAEVLKRDANQISIDANFFELGGHSLKATVVASRLHKALQVKVPLIEFINRPTIRELASYVQEASSEAYAPIPRAADQPYYELAPAQRKLYFLQQLNPNDISYNMPMFWELQGSLEQDKLKAAFHKLVYRHESLRTSFILVDGQPFQQLNDSSMLEIECENVSYYREPQVVAERMMSEFIRPFDLSTSPLRIGLIQTSEQRHILMVDIHHIVTDGVSMEILARDFMALYAGEQLPDLKVRYRDYTEWYRQLCAPERMEKQAAYWQEQFQGELPVLHLPVDYDRPSIRSFEGGYVEFKLASDKTEQLKQLALQEGATLYLILLSAFNVLLAKLSGQEDIIIGTDTAGRGHDDIQQLIGNFANTLALRNYPVSSLSFYEFLADVKGRLLEAYEHQDFQFEDVVEMVVHKRDLSRHPLFDVMFGFLGHEGKELEMSGLMLRSCSPEKRTAIFDLVLLSYQQGESLVFELEFSTKLFKRSTVDMFVRSFIQIVDHIIAQPNCKLADIRISHGLQATSVGKLMDLEGDFRF</sequence>
<gene>
    <name evidence="11" type="ORF">IFO66_01260</name>
</gene>
<dbReference type="Gene3D" id="3.30.300.30">
    <property type="match status" value="1"/>
</dbReference>
<dbReference type="SUPFAM" id="SSF52777">
    <property type="entry name" value="CoA-dependent acyltransferases"/>
    <property type="match status" value="4"/>
</dbReference>
<dbReference type="InterPro" id="IPR036736">
    <property type="entry name" value="ACP-like_sf"/>
</dbReference>
<dbReference type="PROSITE" id="PS50075">
    <property type="entry name" value="CARRIER"/>
    <property type="match status" value="2"/>
</dbReference>
<dbReference type="Pfam" id="PF21394">
    <property type="entry name" value="Beta-ketacyl_N"/>
    <property type="match status" value="1"/>
</dbReference>
<dbReference type="PROSITE" id="PS00012">
    <property type="entry name" value="PHOSPHOPANTETHEINE"/>
    <property type="match status" value="1"/>
</dbReference>
<dbReference type="InterPro" id="IPR049490">
    <property type="entry name" value="C883_1060-like_KR_N"/>
</dbReference>
<dbReference type="InterPro" id="IPR016035">
    <property type="entry name" value="Acyl_Trfase/lysoPLipase"/>
</dbReference>
<dbReference type="InterPro" id="IPR020845">
    <property type="entry name" value="AMP-binding_CS"/>
</dbReference>
<comment type="similarity">
    <text evidence="8">In the C-terminal section; belongs to the NRP synthetase family.</text>
</comment>
<dbReference type="InterPro" id="IPR001242">
    <property type="entry name" value="Condensation_dom"/>
</dbReference>
<evidence type="ECO:0000256" key="7">
    <source>
        <dbReference type="ARBA" id="ARBA00023268"/>
    </source>
</evidence>
<dbReference type="InterPro" id="IPR023213">
    <property type="entry name" value="CAT-like_dom_sf"/>
</dbReference>
<dbReference type="SUPFAM" id="SSF56801">
    <property type="entry name" value="Acetyl-CoA synthetase-like"/>
    <property type="match status" value="1"/>
</dbReference>
<dbReference type="Gene3D" id="3.40.50.980">
    <property type="match status" value="2"/>
</dbReference>
<dbReference type="Gene3D" id="3.40.47.10">
    <property type="match status" value="1"/>
</dbReference>
<keyword evidence="6" id="KW-0045">Antibiotic biosynthesis</keyword>
<dbReference type="Proteomes" id="UP000634529">
    <property type="component" value="Unassembled WGS sequence"/>
</dbReference>
<dbReference type="InterPro" id="IPR009081">
    <property type="entry name" value="PP-bd_ACP"/>
</dbReference>
<evidence type="ECO:0000259" key="9">
    <source>
        <dbReference type="PROSITE" id="PS50075"/>
    </source>
</evidence>
<dbReference type="SMART" id="SM00823">
    <property type="entry name" value="PKS_PP"/>
    <property type="match status" value="2"/>
</dbReference>
<comment type="similarity">
    <text evidence="2">Belongs to the ATP-dependent AMP-binding enzyme family.</text>
</comment>
<dbReference type="InterPro" id="IPR036291">
    <property type="entry name" value="NAD(P)-bd_dom_sf"/>
</dbReference>
<dbReference type="Gene3D" id="3.30.559.30">
    <property type="entry name" value="Nonribosomal peptide synthetase, condensation domain"/>
    <property type="match status" value="2"/>
</dbReference>
<comment type="caution">
    <text evidence="11">The sequence shown here is derived from an EMBL/GenBank/DDBJ whole genome shotgun (WGS) entry which is preliminary data.</text>
</comment>
<dbReference type="InterPro" id="IPR010071">
    <property type="entry name" value="AA_adenyl_dom"/>
</dbReference>
<dbReference type="PANTHER" id="PTHR43775:SF51">
    <property type="entry name" value="INACTIVE PHENOLPHTHIOCEROL SYNTHESIS POLYKETIDE SYNTHASE TYPE I PKS1-RELATED"/>
    <property type="match status" value="1"/>
</dbReference>
<dbReference type="Pfam" id="PF00501">
    <property type="entry name" value="AMP-binding"/>
    <property type="match status" value="1"/>
</dbReference>
<accession>A0ABR9ATB3</accession>
<keyword evidence="12" id="KW-1185">Reference proteome</keyword>
<evidence type="ECO:0000256" key="6">
    <source>
        <dbReference type="ARBA" id="ARBA00023194"/>
    </source>
</evidence>
<evidence type="ECO:0000259" key="10">
    <source>
        <dbReference type="PROSITE" id="PS52004"/>
    </source>
</evidence>
<dbReference type="InterPro" id="IPR050091">
    <property type="entry name" value="PKS_NRPS_Biosynth_Enz"/>
</dbReference>
<dbReference type="Pfam" id="PF00109">
    <property type="entry name" value="ketoacyl-synt"/>
    <property type="match status" value="1"/>
</dbReference>
<evidence type="ECO:0000256" key="3">
    <source>
        <dbReference type="ARBA" id="ARBA00022450"/>
    </source>
</evidence>
<dbReference type="Pfam" id="PF02801">
    <property type="entry name" value="Ketoacyl-synt_C"/>
    <property type="match status" value="1"/>
</dbReference>
<evidence type="ECO:0000256" key="8">
    <source>
        <dbReference type="ARBA" id="ARBA00029443"/>
    </source>
</evidence>
<keyword evidence="3" id="KW-0596">Phosphopantetheine</keyword>
<dbReference type="SUPFAM" id="SSF51735">
    <property type="entry name" value="NAD(P)-binding Rossmann-fold domains"/>
    <property type="match status" value="2"/>
</dbReference>
<feature type="domain" description="Carrier" evidence="9">
    <location>
        <begin position="2483"/>
        <end position="2560"/>
    </location>
</feature>
<dbReference type="SUPFAM" id="SSF52151">
    <property type="entry name" value="FabD/lysophospholipase-like"/>
    <property type="match status" value="1"/>
</dbReference>
<dbReference type="InterPro" id="IPR020806">
    <property type="entry name" value="PKS_PP-bd"/>
</dbReference>
<dbReference type="InterPro" id="IPR016036">
    <property type="entry name" value="Malonyl_transacylase_ACP-bd"/>
</dbReference>
<dbReference type="Gene3D" id="2.30.38.10">
    <property type="entry name" value="Luciferase, Domain 3"/>
    <property type="match status" value="1"/>
</dbReference>
<dbReference type="InterPro" id="IPR014043">
    <property type="entry name" value="Acyl_transferase_dom"/>
</dbReference>